<keyword evidence="5 6" id="KW-0472">Membrane</keyword>
<evidence type="ECO:0008006" key="9">
    <source>
        <dbReference type="Google" id="ProtNLM"/>
    </source>
</evidence>
<evidence type="ECO:0000256" key="6">
    <source>
        <dbReference type="SAM" id="Phobius"/>
    </source>
</evidence>
<keyword evidence="3 6" id="KW-0812">Transmembrane</keyword>
<evidence type="ECO:0000256" key="3">
    <source>
        <dbReference type="ARBA" id="ARBA00022692"/>
    </source>
</evidence>
<dbReference type="AlphaFoldDB" id="A0A9P7YUN1"/>
<evidence type="ECO:0000313" key="8">
    <source>
        <dbReference type="Proteomes" id="UP000887226"/>
    </source>
</evidence>
<protein>
    <recommendedName>
        <fullName evidence="9">Integral membrane protein</fullName>
    </recommendedName>
</protein>
<dbReference type="Proteomes" id="UP000887226">
    <property type="component" value="Unassembled WGS sequence"/>
</dbReference>
<evidence type="ECO:0000256" key="5">
    <source>
        <dbReference type="ARBA" id="ARBA00023136"/>
    </source>
</evidence>
<organism evidence="7 8">
    <name type="scientific">Calycina marina</name>
    <dbReference type="NCBI Taxonomy" id="1763456"/>
    <lineage>
        <taxon>Eukaryota</taxon>
        <taxon>Fungi</taxon>
        <taxon>Dikarya</taxon>
        <taxon>Ascomycota</taxon>
        <taxon>Pezizomycotina</taxon>
        <taxon>Leotiomycetes</taxon>
        <taxon>Helotiales</taxon>
        <taxon>Pezizellaceae</taxon>
        <taxon>Calycina</taxon>
    </lineage>
</organism>
<dbReference type="OrthoDB" id="2131401at2759"/>
<dbReference type="EMBL" id="MU254574">
    <property type="protein sequence ID" value="KAG9240129.1"/>
    <property type="molecule type" value="Genomic_DNA"/>
</dbReference>
<proteinExistence type="inferred from homology"/>
<evidence type="ECO:0000256" key="4">
    <source>
        <dbReference type="ARBA" id="ARBA00022989"/>
    </source>
</evidence>
<accession>A0A9P7YUN1</accession>
<feature type="transmembrane region" description="Helical" evidence="6">
    <location>
        <begin position="81"/>
        <end position="110"/>
    </location>
</feature>
<dbReference type="InterPro" id="IPR019334">
    <property type="entry name" value="TMEM170A/B/YPR153W-like"/>
</dbReference>
<feature type="transmembrane region" description="Helical" evidence="6">
    <location>
        <begin position="122"/>
        <end position="142"/>
    </location>
</feature>
<keyword evidence="4 6" id="KW-1133">Transmembrane helix</keyword>
<dbReference type="Pfam" id="PF10190">
    <property type="entry name" value="Tmemb_170"/>
    <property type="match status" value="1"/>
</dbReference>
<evidence type="ECO:0000256" key="2">
    <source>
        <dbReference type="ARBA" id="ARBA00006325"/>
    </source>
</evidence>
<sequence>MIVLNARVENLAPVDYDTPGFPSLYWPYGAKTGESNYLYYTDDIMRYTLYWTLIIYAIFHVSAAGYAVLMQIGKGKSVWKYAWAILGAYMIIAGVQAVMAGCFVGLILGAVYNAGYLRMSTWIPLLWSVINVLVLIVSSFSIHGGL</sequence>
<gene>
    <name evidence="7" type="ORF">BJ878DRAFT_317351</name>
</gene>
<dbReference type="PANTHER" id="PTHR22779">
    <property type="entry name" value="SD17342P"/>
    <property type="match status" value="1"/>
</dbReference>
<comment type="similarity">
    <text evidence="2">Belongs to the TMEM170 family.</text>
</comment>
<dbReference type="GO" id="GO:0016020">
    <property type="term" value="C:membrane"/>
    <property type="evidence" value="ECO:0007669"/>
    <property type="project" value="UniProtKB-SubCell"/>
</dbReference>
<comment type="subcellular location">
    <subcellularLocation>
        <location evidence="1">Membrane</location>
        <topology evidence="1">Multi-pass membrane protein</topology>
    </subcellularLocation>
</comment>
<reference evidence="7" key="1">
    <citation type="journal article" date="2021" name="IMA Fungus">
        <title>Genomic characterization of three marine fungi, including Emericellopsis atlantica sp. nov. with signatures of a generalist lifestyle and marine biomass degradation.</title>
        <authorList>
            <person name="Hagestad O.C."/>
            <person name="Hou L."/>
            <person name="Andersen J.H."/>
            <person name="Hansen E.H."/>
            <person name="Altermark B."/>
            <person name="Li C."/>
            <person name="Kuhnert E."/>
            <person name="Cox R.J."/>
            <person name="Crous P.W."/>
            <person name="Spatafora J.W."/>
            <person name="Lail K."/>
            <person name="Amirebrahimi M."/>
            <person name="Lipzen A."/>
            <person name="Pangilinan J."/>
            <person name="Andreopoulos W."/>
            <person name="Hayes R.D."/>
            <person name="Ng V."/>
            <person name="Grigoriev I.V."/>
            <person name="Jackson S.A."/>
            <person name="Sutton T.D.S."/>
            <person name="Dobson A.D.W."/>
            <person name="Rama T."/>
        </authorList>
    </citation>
    <scope>NUCLEOTIDE SEQUENCE</scope>
    <source>
        <strain evidence="7">TRa3180A</strain>
    </source>
</reference>
<feature type="transmembrane region" description="Helical" evidence="6">
    <location>
        <begin position="49"/>
        <end position="69"/>
    </location>
</feature>
<evidence type="ECO:0000256" key="1">
    <source>
        <dbReference type="ARBA" id="ARBA00004141"/>
    </source>
</evidence>
<keyword evidence="8" id="KW-1185">Reference proteome</keyword>
<comment type="caution">
    <text evidence="7">The sequence shown here is derived from an EMBL/GenBank/DDBJ whole genome shotgun (WGS) entry which is preliminary data.</text>
</comment>
<dbReference type="PANTHER" id="PTHR22779:SF6">
    <property type="entry name" value="SD17342P"/>
    <property type="match status" value="1"/>
</dbReference>
<evidence type="ECO:0000313" key="7">
    <source>
        <dbReference type="EMBL" id="KAG9240129.1"/>
    </source>
</evidence>
<name>A0A9P7YUN1_9HELO</name>